<dbReference type="PANTHER" id="PTHR46795">
    <property type="entry name" value="ABC TRANSPORTER PERMEASE-RELATED-RELATED"/>
    <property type="match status" value="1"/>
</dbReference>
<protein>
    <submittedName>
        <fullName evidence="8">FtsX-like permease family protein</fullName>
    </submittedName>
</protein>
<evidence type="ECO:0000256" key="5">
    <source>
        <dbReference type="ARBA" id="ARBA00023136"/>
    </source>
</evidence>
<comment type="subcellular location">
    <subcellularLocation>
        <location evidence="1">Cell membrane</location>
        <topology evidence="1">Multi-pass membrane protein</topology>
    </subcellularLocation>
</comment>
<accession>A0A6I1MYD5</accession>
<dbReference type="EMBL" id="WHJC01000458">
    <property type="protein sequence ID" value="MPQ45139.1"/>
    <property type="molecule type" value="Genomic_DNA"/>
</dbReference>
<keyword evidence="2" id="KW-1003">Cell membrane</keyword>
<dbReference type="InterPro" id="IPR003838">
    <property type="entry name" value="ABC3_permease_C"/>
</dbReference>
<evidence type="ECO:0000256" key="3">
    <source>
        <dbReference type="ARBA" id="ARBA00022692"/>
    </source>
</evidence>
<dbReference type="InterPro" id="IPR052536">
    <property type="entry name" value="ABC-4_Integral_Memb_Prot"/>
</dbReference>
<dbReference type="AlphaFoldDB" id="A0A6I1MYD5"/>
<feature type="non-terminal residue" evidence="8">
    <location>
        <position position="1"/>
    </location>
</feature>
<feature type="domain" description="ABC3 transporter permease C-terminal" evidence="7">
    <location>
        <begin position="298"/>
        <end position="414"/>
    </location>
</feature>
<keyword evidence="3 6" id="KW-0812">Transmembrane</keyword>
<evidence type="ECO:0000256" key="1">
    <source>
        <dbReference type="ARBA" id="ARBA00004651"/>
    </source>
</evidence>
<comment type="caution">
    <text evidence="8">The sequence shown here is derived from an EMBL/GenBank/DDBJ whole genome shotgun (WGS) entry which is preliminary data.</text>
</comment>
<dbReference type="GO" id="GO:0005886">
    <property type="term" value="C:plasma membrane"/>
    <property type="evidence" value="ECO:0007669"/>
    <property type="project" value="UniProtKB-SubCell"/>
</dbReference>
<reference evidence="8 9" key="1">
    <citation type="submission" date="2019-10" db="EMBL/GenBank/DDBJ databases">
        <title>The Genome Sequence of Clostridium tarantellae Isolated from Fish Brain.</title>
        <authorList>
            <person name="Bano L."/>
            <person name="Kiel M."/>
            <person name="Sales G."/>
            <person name="Doxey A.C."/>
            <person name="Mansfield M.J."/>
            <person name="Schiavone M."/>
            <person name="Rossetto O."/>
            <person name="Pirazzini M."/>
            <person name="Dobrindt U."/>
            <person name="Montecucco C."/>
        </authorList>
    </citation>
    <scope>NUCLEOTIDE SEQUENCE [LARGE SCALE GENOMIC DNA]</scope>
    <source>
        <strain evidence="8 9">DSM 3997</strain>
    </source>
</reference>
<feature type="transmembrane region" description="Helical" evidence="6">
    <location>
        <begin position="380"/>
        <end position="400"/>
    </location>
</feature>
<keyword evidence="4 6" id="KW-1133">Transmembrane helix</keyword>
<feature type="transmembrane region" description="Helical" evidence="6">
    <location>
        <begin position="291"/>
        <end position="312"/>
    </location>
</feature>
<keyword evidence="9" id="KW-1185">Reference proteome</keyword>
<dbReference type="RefSeq" id="WP_152892174.1">
    <property type="nucleotide sequence ID" value="NZ_WHJC01000458.1"/>
</dbReference>
<gene>
    <name evidence="8" type="ORF">GBZ86_15555</name>
</gene>
<keyword evidence="5 6" id="KW-0472">Membrane</keyword>
<sequence length="414" mass="47994">FYLLKNSLVNNSGVNKNKKLYFKGLTIFMLKQINSKVNTNFLSMALICIMLFITIVALSLGISFKKGSEAALEKLTPFDASVVLYTNGEDKNIEDILNKVHFKKSENEKYAICNEYTIGVKINQLFKKELQAFKDLQPTFIKISDYNKMLKLKGEKEIQLNNNEILLLSNKIKLMEPINEILKVNNKVHIKGKEYLIKNHKAIEENIYTYDMTNTYCTIIINDNFLSHSKIYESILNVMYSQNHREENNKKYKKIHDDSIKGKYESLNIHYLKAYSKDVVYDSSKGLTTTILFIGIYLGLVFLISSMAILALQQLSEASDSMERYRVLKRIGATETMIEKTIFIQIFIYFSLPVLLALIHSIIGIILVNDYVSRFNKIDIKFSVLMTILIFFIVYIGYFYTTYLAYKNMVKKNI</sequence>
<proteinExistence type="predicted"/>
<dbReference type="Proteomes" id="UP000430345">
    <property type="component" value="Unassembled WGS sequence"/>
</dbReference>
<feature type="transmembrane region" description="Helical" evidence="6">
    <location>
        <begin position="342"/>
        <end position="368"/>
    </location>
</feature>
<dbReference type="PANTHER" id="PTHR46795:SF3">
    <property type="entry name" value="ABC TRANSPORTER PERMEASE"/>
    <property type="match status" value="1"/>
</dbReference>
<name>A0A6I1MYD5_9CLOT</name>
<evidence type="ECO:0000313" key="8">
    <source>
        <dbReference type="EMBL" id="MPQ45139.1"/>
    </source>
</evidence>
<evidence type="ECO:0000259" key="7">
    <source>
        <dbReference type="Pfam" id="PF02687"/>
    </source>
</evidence>
<evidence type="ECO:0000313" key="9">
    <source>
        <dbReference type="Proteomes" id="UP000430345"/>
    </source>
</evidence>
<dbReference type="Pfam" id="PF02687">
    <property type="entry name" value="FtsX"/>
    <property type="match status" value="1"/>
</dbReference>
<evidence type="ECO:0000256" key="2">
    <source>
        <dbReference type="ARBA" id="ARBA00022475"/>
    </source>
</evidence>
<evidence type="ECO:0000256" key="4">
    <source>
        <dbReference type="ARBA" id="ARBA00022989"/>
    </source>
</evidence>
<dbReference type="OrthoDB" id="9781780at2"/>
<evidence type="ECO:0000256" key="6">
    <source>
        <dbReference type="SAM" id="Phobius"/>
    </source>
</evidence>
<feature type="transmembrane region" description="Helical" evidence="6">
    <location>
        <begin position="41"/>
        <end position="64"/>
    </location>
</feature>
<organism evidence="8 9">
    <name type="scientific">Clostridium tarantellae</name>
    <dbReference type="NCBI Taxonomy" id="39493"/>
    <lineage>
        <taxon>Bacteria</taxon>
        <taxon>Bacillati</taxon>
        <taxon>Bacillota</taxon>
        <taxon>Clostridia</taxon>
        <taxon>Eubacteriales</taxon>
        <taxon>Clostridiaceae</taxon>
        <taxon>Clostridium</taxon>
    </lineage>
</organism>